<proteinExistence type="predicted"/>
<evidence type="ECO:0000313" key="2">
    <source>
        <dbReference type="EMBL" id="KAK7693676.1"/>
    </source>
</evidence>
<evidence type="ECO:0000259" key="1">
    <source>
        <dbReference type="Pfam" id="PF13391"/>
    </source>
</evidence>
<dbReference type="EMBL" id="JASBNA010000003">
    <property type="protein sequence ID" value="KAK7693676.1"/>
    <property type="molecule type" value="Genomic_DNA"/>
</dbReference>
<organism evidence="2 3">
    <name type="scientific">Cerrena zonata</name>
    <dbReference type="NCBI Taxonomy" id="2478898"/>
    <lineage>
        <taxon>Eukaryota</taxon>
        <taxon>Fungi</taxon>
        <taxon>Dikarya</taxon>
        <taxon>Basidiomycota</taxon>
        <taxon>Agaricomycotina</taxon>
        <taxon>Agaricomycetes</taxon>
        <taxon>Polyporales</taxon>
        <taxon>Cerrenaceae</taxon>
        <taxon>Cerrena</taxon>
    </lineage>
</organism>
<reference evidence="2 3" key="1">
    <citation type="submission" date="2022-09" db="EMBL/GenBank/DDBJ databases">
        <authorList>
            <person name="Palmer J.M."/>
        </authorList>
    </citation>
    <scope>NUCLEOTIDE SEQUENCE [LARGE SCALE GENOMIC DNA]</scope>
    <source>
        <strain evidence="2 3">DSM 7382</strain>
    </source>
</reference>
<comment type="caution">
    <text evidence="2">The sequence shown here is derived from an EMBL/GenBank/DDBJ whole genome shotgun (WGS) entry which is preliminary data.</text>
</comment>
<dbReference type="InterPro" id="IPR003615">
    <property type="entry name" value="HNH_nuc"/>
</dbReference>
<name>A0AAW0GVU9_9APHY</name>
<dbReference type="AlphaFoldDB" id="A0AAW0GVU9"/>
<dbReference type="Proteomes" id="UP001385951">
    <property type="component" value="Unassembled WGS sequence"/>
</dbReference>
<sequence>MAFRPQSPPINQNTLPNWPRNIDIKHPYYNPPLSLICFSAYDVDPNSTDEPRRFGVDHRVALDACRILANNRDGFLSRVSRRNDLTARLTLDEMVLTESIYYYFLDDESAADYPIVNNFLAWTFPAGHIPTHWLQTRPRQSEDLRQSYWTIMSDAVIYRDGRCCLTSFKADDSSDCAYLVPKDQAAWYELNAMDVYNFNRDIHSVDDISNGICLRSDVHRCLERRSFVPFPVDGSFVAHFIRREPNYADLLHRKEMLIHEIVSIEFLYARFALNVISRVSQYPLMKTIPVPVLPGKKKKKKKAKLEQPLPIPNVAIKSEPVAAELFAKRLKQTIFGFGDRTVSAPEQIQDAAAPKYSCQGPAREMQPRCGNSNDRPFRFTWDSTFGNYSKVFFQGSFYLEAHKLAKKRHNEMAEFVQDEVV</sequence>
<feature type="domain" description="HNH nuclease" evidence="1">
    <location>
        <begin position="163"/>
        <end position="227"/>
    </location>
</feature>
<gene>
    <name evidence="2" type="ORF">QCA50_003246</name>
</gene>
<dbReference type="Pfam" id="PF13391">
    <property type="entry name" value="HNH_2"/>
    <property type="match status" value="1"/>
</dbReference>
<evidence type="ECO:0000313" key="3">
    <source>
        <dbReference type="Proteomes" id="UP001385951"/>
    </source>
</evidence>
<accession>A0AAW0GVU9</accession>
<protein>
    <recommendedName>
        <fullName evidence="1">HNH nuclease domain-containing protein</fullName>
    </recommendedName>
</protein>
<keyword evidence="3" id="KW-1185">Reference proteome</keyword>